<comment type="caution">
    <text evidence="1">The sequence shown here is derived from an EMBL/GenBank/DDBJ whole genome shotgun (WGS) entry which is preliminary data.</text>
</comment>
<organism evidence="1">
    <name type="scientific">marine sediment metagenome</name>
    <dbReference type="NCBI Taxonomy" id="412755"/>
    <lineage>
        <taxon>unclassified sequences</taxon>
        <taxon>metagenomes</taxon>
        <taxon>ecological metagenomes</taxon>
    </lineage>
</organism>
<gene>
    <name evidence="1" type="ORF">LCGC14_1505030</name>
</gene>
<name>A0A0F9M4B6_9ZZZZ</name>
<dbReference type="EMBL" id="LAZR01010973">
    <property type="protein sequence ID" value="KKM64077.1"/>
    <property type="molecule type" value="Genomic_DNA"/>
</dbReference>
<reference evidence="1" key="1">
    <citation type="journal article" date="2015" name="Nature">
        <title>Complex archaea that bridge the gap between prokaryotes and eukaryotes.</title>
        <authorList>
            <person name="Spang A."/>
            <person name="Saw J.H."/>
            <person name="Jorgensen S.L."/>
            <person name="Zaremba-Niedzwiedzka K."/>
            <person name="Martijn J."/>
            <person name="Lind A.E."/>
            <person name="van Eijk R."/>
            <person name="Schleper C."/>
            <person name="Guy L."/>
            <person name="Ettema T.J."/>
        </authorList>
    </citation>
    <scope>NUCLEOTIDE SEQUENCE</scope>
</reference>
<dbReference type="AlphaFoldDB" id="A0A0F9M4B6"/>
<protein>
    <submittedName>
        <fullName evidence="1">Uncharacterized protein</fullName>
    </submittedName>
</protein>
<sequence>MSTAQTQSELDAALARRFEELRKNAEYHTECHRAANWSSTDVDEDRCYERYVHGSMGDGHGLAWVPKVDLESLLVAMEKAHYSWWGNGLNGWTGIIYLTQIRLRASLKRIGDRLGACGNPSKSTQKPLGSGDGL</sequence>
<accession>A0A0F9M4B6</accession>
<proteinExistence type="predicted"/>
<evidence type="ECO:0000313" key="1">
    <source>
        <dbReference type="EMBL" id="KKM64077.1"/>
    </source>
</evidence>